<sequence>MRSNPPRFQTLARKTRKYPPPPLLLSPPRSSASAAAYRRDASPSPAMSGRAAPRYAPEDPTLPKPWRGLVDGNTGYLYYWNPETDVTQYERPLPPEDQLPPPPPLPQPARRGISSAAVAAPDRRRRRSYSPDEADDRYAPRARTFHQGESSRGGSMDMYGVNDARDPKARSVGGRRDYPSGVDGGAAEAYRHHHEIIVIGDNAPPPLSTFESANFLPEILKELHHAGFQHPTPIQAQSWPIALAGNDLVAVAKTGSGKTLGYLLPGFIRIKRLRNDPRIGPTVLVLAPTRELATQIEAEAVKFGRSAQISCTCLYGGAPKGPQLRALERGVDIVVATPGRLWDIMEMRRLSLCQVSYLVLDEADRMLDMGFEPEIRRIIKEVPQRHQTLMFTATWPKDVRAIANDLLVSPVQVNIGRVDELVANNAITQNVEVILPSDKLRRVEQILRSQERRAKVLIFCITKRMCDQLANSLVRQFPVSVIHGDKSQNERERVLSYFRSGRSPILIATDIAARGLDIKDIRTVINYDFPTGIEDYVHRIGRTGRAGATGVAYTFFCQKDARFAKDLIKILEVAKQRVPHDLRALALQGGRGKMSSRPVRGWRPIDTITDRAAAGERSRERNGEFLSGRGRVPEPSFGRYDSDRVSRGGYDAHAHYDSGRYNGGDVGDVRGRKVGDKAPRERDSSYNRYRSPSPKRARSDNPSHNIRSPQWARSDYPPRDKHSSSPKRDLSDYPSRDNGSLSPKRVRSDCRSHDNYSRSPKKDRSDYPSRSPKRVRSDYQSRSPKRDRSDYPSRNPSKSRASYQDANSRSPSPNPRRSHEHSPSKSRSPSRSLSPKITYHHSAGDHSPNPKKWRGSVRSHSRSPSHERSLSRTPSPRNSPYRHRSHGTSHDQDQDFDQPIDQGASPLVSDHKLTPGSSPTNYGNDNHRKQGSPFEDNATIKEKLDDTYTGQSRDGSPSTVGESNGYFGANSSHPPLQNGGIDGMEGEEGGLDTMADVY</sequence>
<evidence type="ECO:0000256" key="12">
    <source>
        <dbReference type="ARBA" id="ARBA00037449"/>
    </source>
</evidence>
<dbReference type="Pfam" id="PF00397">
    <property type="entry name" value="WW"/>
    <property type="match status" value="1"/>
</dbReference>
<evidence type="ECO:0000259" key="17">
    <source>
        <dbReference type="PROSITE" id="PS51194"/>
    </source>
</evidence>
<evidence type="ECO:0000256" key="7">
    <source>
        <dbReference type="ARBA" id="ARBA00022801"/>
    </source>
</evidence>
<evidence type="ECO:0000256" key="13">
    <source>
        <dbReference type="PROSITE-ProRule" id="PRU00552"/>
    </source>
</evidence>
<reference evidence="19" key="1">
    <citation type="journal article" date="2022" name="Cell">
        <title>Repeat-based holocentromeres influence genome architecture and karyotype evolution.</title>
        <authorList>
            <person name="Hofstatter P.G."/>
            <person name="Thangavel G."/>
            <person name="Lux T."/>
            <person name="Neumann P."/>
            <person name="Vondrak T."/>
            <person name="Novak P."/>
            <person name="Zhang M."/>
            <person name="Costa L."/>
            <person name="Castellani M."/>
            <person name="Scott A."/>
            <person name="Toegelov H."/>
            <person name="Fuchs J."/>
            <person name="Mata-Sucre Y."/>
            <person name="Dias Y."/>
            <person name="Vanzela A.L.L."/>
            <person name="Huettel B."/>
            <person name="Almeida C.C.S."/>
            <person name="Simkova H."/>
            <person name="Souza G."/>
            <person name="Pedrosa-Harand A."/>
            <person name="Macas J."/>
            <person name="Mayer K.F.X."/>
            <person name="Houben A."/>
            <person name="Marques A."/>
        </authorList>
    </citation>
    <scope>NUCLEOTIDE SEQUENCE</scope>
    <source>
        <strain evidence="19">RhyBre1mFocal</strain>
    </source>
</reference>
<evidence type="ECO:0000256" key="1">
    <source>
        <dbReference type="ARBA" id="ARBA00004604"/>
    </source>
</evidence>
<dbReference type="PANTHER" id="PTHR47958">
    <property type="entry name" value="ATP-DEPENDENT RNA HELICASE DBP3"/>
    <property type="match status" value="1"/>
</dbReference>
<dbReference type="SUPFAM" id="SSF51045">
    <property type="entry name" value="WW domain"/>
    <property type="match status" value="1"/>
</dbReference>
<keyword evidence="6" id="KW-0547">Nucleotide-binding</keyword>
<accession>A0A9Q0HYJ8</accession>
<feature type="region of interest" description="Disordered" evidence="14">
    <location>
        <begin position="87"/>
        <end position="181"/>
    </location>
</feature>
<dbReference type="InterPro" id="IPR036020">
    <property type="entry name" value="WW_dom_sf"/>
</dbReference>
<evidence type="ECO:0000259" key="16">
    <source>
        <dbReference type="PROSITE" id="PS51192"/>
    </source>
</evidence>
<dbReference type="OrthoDB" id="657920at2759"/>
<name>A0A9Q0HYJ8_9POAL</name>
<evidence type="ECO:0000259" key="18">
    <source>
        <dbReference type="PROSITE" id="PS51195"/>
    </source>
</evidence>
<dbReference type="CDD" id="cd18787">
    <property type="entry name" value="SF2_C_DEAD"/>
    <property type="match status" value="1"/>
</dbReference>
<feature type="compositionally biased region" description="Basic and acidic residues" evidence="14">
    <location>
        <begin position="775"/>
        <end position="791"/>
    </location>
</feature>
<feature type="compositionally biased region" description="Basic residues" evidence="14">
    <location>
        <begin position="849"/>
        <end position="863"/>
    </location>
</feature>
<dbReference type="Pfam" id="PF00270">
    <property type="entry name" value="DEAD"/>
    <property type="match status" value="1"/>
</dbReference>
<dbReference type="SMART" id="SM00487">
    <property type="entry name" value="DEXDc"/>
    <property type="match status" value="1"/>
</dbReference>
<dbReference type="PROSITE" id="PS50020">
    <property type="entry name" value="WW_DOMAIN_2"/>
    <property type="match status" value="1"/>
</dbReference>
<dbReference type="PROSITE" id="PS51192">
    <property type="entry name" value="HELICASE_ATP_BIND_1"/>
    <property type="match status" value="1"/>
</dbReference>
<keyword evidence="4" id="KW-0690">Ribosome biogenesis</keyword>
<feature type="compositionally biased region" description="Polar residues" evidence="14">
    <location>
        <begin position="915"/>
        <end position="924"/>
    </location>
</feature>
<dbReference type="PROSITE" id="PS00039">
    <property type="entry name" value="DEAD_ATP_HELICASE"/>
    <property type="match status" value="1"/>
</dbReference>
<dbReference type="InterPro" id="IPR001202">
    <property type="entry name" value="WW_dom"/>
</dbReference>
<dbReference type="Gene3D" id="3.40.50.300">
    <property type="entry name" value="P-loop containing nucleotide triphosphate hydrolases"/>
    <property type="match status" value="2"/>
</dbReference>
<dbReference type="InterPro" id="IPR001650">
    <property type="entry name" value="Helicase_C-like"/>
</dbReference>
<dbReference type="GO" id="GO:0016787">
    <property type="term" value="F:hydrolase activity"/>
    <property type="evidence" value="ECO:0007669"/>
    <property type="project" value="UniProtKB-KW"/>
</dbReference>
<comment type="subcellular location">
    <subcellularLocation>
        <location evidence="1">Nucleus</location>
        <location evidence="1">Nucleolus</location>
    </subcellularLocation>
</comment>
<feature type="domain" description="Helicase ATP-binding" evidence="16">
    <location>
        <begin position="239"/>
        <end position="413"/>
    </location>
</feature>
<dbReference type="FunFam" id="3.40.50.300:FF:000079">
    <property type="entry name" value="probable ATP-dependent RNA helicase DDX17"/>
    <property type="match status" value="1"/>
</dbReference>
<dbReference type="SMART" id="SM00490">
    <property type="entry name" value="HELICc"/>
    <property type="match status" value="1"/>
</dbReference>
<evidence type="ECO:0000313" key="20">
    <source>
        <dbReference type="Proteomes" id="UP001151287"/>
    </source>
</evidence>
<dbReference type="PROSITE" id="PS01159">
    <property type="entry name" value="WW_DOMAIN_1"/>
    <property type="match status" value="1"/>
</dbReference>
<feature type="compositionally biased region" description="Pro residues" evidence="14">
    <location>
        <begin position="95"/>
        <end position="107"/>
    </location>
</feature>
<dbReference type="GO" id="GO:0005524">
    <property type="term" value="F:ATP binding"/>
    <property type="evidence" value="ECO:0007669"/>
    <property type="project" value="UniProtKB-KW"/>
</dbReference>
<evidence type="ECO:0000259" key="15">
    <source>
        <dbReference type="PROSITE" id="PS50020"/>
    </source>
</evidence>
<dbReference type="InterPro" id="IPR014014">
    <property type="entry name" value="RNA_helicase_DEAD_Q_motif"/>
</dbReference>
<organism evidence="19 20">
    <name type="scientific">Rhynchospora breviuscula</name>
    <dbReference type="NCBI Taxonomy" id="2022672"/>
    <lineage>
        <taxon>Eukaryota</taxon>
        <taxon>Viridiplantae</taxon>
        <taxon>Streptophyta</taxon>
        <taxon>Embryophyta</taxon>
        <taxon>Tracheophyta</taxon>
        <taxon>Spermatophyta</taxon>
        <taxon>Magnoliopsida</taxon>
        <taxon>Liliopsida</taxon>
        <taxon>Poales</taxon>
        <taxon>Cyperaceae</taxon>
        <taxon>Cyperoideae</taxon>
        <taxon>Rhynchosporeae</taxon>
        <taxon>Rhynchospora</taxon>
    </lineage>
</organism>
<dbReference type="InterPro" id="IPR027417">
    <property type="entry name" value="P-loop_NTPase"/>
</dbReference>
<feature type="region of interest" description="Disordered" evidence="14">
    <location>
        <begin position="1"/>
        <end position="68"/>
    </location>
</feature>
<dbReference type="PROSITE" id="PS51194">
    <property type="entry name" value="HELICASE_CTER"/>
    <property type="match status" value="1"/>
</dbReference>
<protein>
    <recommendedName>
        <fullName evidence="3">RNA helicase</fullName>
        <ecNumber evidence="3">3.6.4.13</ecNumber>
    </recommendedName>
</protein>
<comment type="similarity">
    <text evidence="2">Belongs to the DEAD box helicase family. DDX5/DBP2 subfamily.</text>
</comment>
<dbReference type="FunFam" id="3.40.50.300:FF:000008">
    <property type="entry name" value="ATP-dependent RNA helicase RhlB"/>
    <property type="match status" value="1"/>
</dbReference>
<dbReference type="InterPro" id="IPR011545">
    <property type="entry name" value="DEAD/DEAH_box_helicase_dom"/>
</dbReference>
<feature type="compositionally biased region" description="Low complexity" evidence="14">
    <location>
        <begin position="825"/>
        <end position="836"/>
    </location>
</feature>
<evidence type="ECO:0000256" key="14">
    <source>
        <dbReference type="SAM" id="MobiDB-lite"/>
    </source>
</evidence>
<keyword evidence="7" id="KW-0378">Hydrolase</keyword>
<dbReference type="InterPro" id="IPR014001">
    <property type="entry name" value="Helicase_ATP-bd"/>
</dbReference>
<dbReference type="GO" id="GO:0003723">
    <property type="term" value="F:RNA binding"/>
    <property type="evidence" value="ECO:0007669"/>
    <property type="project" value="UniProtKB-KW"/>
</dbReference>
<feature type="domain" description="Helicase C-terminal" evidence="17">
    <location>
        <begin position="442"/>
        <end position="586"/>
    </location>
</feature>
<dbReference type="Pfam" id="PF00271">
    <property type="entry name" value="Helicase_C"/>
    <property type="match status" value="1"/>
</dbReference>
<evidence type="ECO:0000256" key="5">
    <source>
        <dbReference type="ARBA" id="ARBA00022552"/>
    </source>
</evidence>
<evidence type="ECO:0000256" key="8">
    <source>
        <dbReference type="ARBA" id="ARBA00022806"/>
    </source>
</evidence>
<dbReference type="EMBL" id="JAMQYH010000001">
    <property type="protein sequence ID" value="KAJ1703484.1"/>
    <property type="molecule type" value="Genomic_DNA"/>
</dbReference>
<evidence type="ECO:0000256" key="4">
    <source>
        <dbReference type="ARBA" id="ARBA00022517"/>
    </source>
</evidence>
<evidence type="ECO:0000256" key="11">
    <source>
        <dbReference type="ARBA" id="ARBA00023242"/>
    </source>
</evidence>
<feature type="domain" description="DEAD-box RNA helicase Q" evidence="18">
    <location>
        <begin position="208"/>
        <end position="236"/>
    </location>
</feature>
<feature type="compositionally biased region" description="Basic and acidic residues" evidence="14">
    <location>
        <begin position="163"/>
        <end position="178"/>
    </location>
</feature>
<dbReference type="InterPro" id="IPR000629">
    <property type="entry name" value="RNA-helicase_DEAD-box_CS"/>
</dbReference>
<dbReference type="GO" id="GO:0003724">
    <property type="term" value="F:RNA helicase activity"/>
    <property type="evidence" value="ECO:0007669"/>
    <property type="project" value="UniProtKB-EC"/>
</dbReference>
<dbReference type="EC" id="3.6.4.13" evidence="3"/>
<keyword evidence="8" id="KW-0347">Helicase</keyword>
<evidence type="ECO:0000256" key="2">
    <source>
        <dbReference type="ARBA" id="ARBA00009334"/>
    </source>
</evidence>
<feature type="compositionally biased region" description="Polar residues" evidence="14">
    <location>
        <begin position="792"/>
        <end position="806"/>
    </location>
</feature>
<feature type="compositionally biased region" description="Basic and acidic residues" evidence="14">
    <location>
        <begin position="667"/>
        <end position="685"/>
    </location>
</feature>
<feature type="compositionally biased region" description="Basic and acidic residues" evidence="14">
    <location>
        <begin position="613"/>
        <end position="623"/>
    </location>
</feature>
<dbReference type="AlphaFoldDB" id="A0A9Q0HYJ8"/>
<evidence type="ECO:0000256" key="3">
    <source>
        <dbReference type="ARBA" id="ARBA00012552"/>
    </source>
</evidence>
<feature type="short sequence motif" description="Q motif" evidence="13">
    <location>
        <begin position="208"/>
        <end position="236"/>
    </location>
</feature>
<comment type="caution">
    <text evidence="19">The sequence shown here is derived from an EMBL/GenBank/DDBJ whole genome shotgun (WGS) entry which is preliminary data.</text>
</comment>
<keyword evidence="5" id="KW-0698">rRNA processing</keyword>
<feature type="compositionally biased region" description="Basic and acidic residues" evidence="14">
    <location>
        <begin position="716"/>
        <end position="735"/>
    </location>
</feature>
<dbReference type="CDD" id="cd00268">
    <property type="entry name" value="DEADc"/>
    <property type="match status" value="1"/>
</dbReference>
<keyword evidence="20" id="KW-1185">Reference proteome</keyword>
<keyword evidence="11" id="KW-0539">Nucleus</keyword>
<feature type="region of interest" description="Disordered" evidence="14">
    <location>
        <begin position="592"/>
        <end position="998"/>
    </location>
</feature>
<evidence type="ECO:0000256" key="6">
    <source>
        <dbReference type="ARBA" id="ARBA00022741"/>
    </source>
</evidence>
<proteinExistence type="inferred from homology"/>
<dbReference type="Proteomes" id="UP001151287">
    <property type="component" value="Unassembled WGS sequence"/>
</dbReference>
<evidence type="ECO:0000256" key="9">
    <source>
        <dbReference type="ARBA" id="ARBA00022840"/>
    </source>
</evidence>
<dbReference type="PROSITE" id="PS51195">
    <property type="entry name" value="Q_MOTIF"/>
    <property type="match status" value="1"/>
</dbReference>
<keyword evidence="10" id="KW-0694">RNA-binding</keyword>
<comment type="function">
    <text evidence="12">ATP-dependent RNA helicase required for 60S ribosomal subunit synthesis. Involved in efficient pre-rRNA processing, predominantly at site A3, which is necessary for the normal formation of 25S and 5.8S rRNAs.</text>
</comment>
<feature type="compositionally biased region" description="Low complexity" evidence="14">
    <location>
        <begin position="26"/>
        <end position="46"/>
    </location>
</feature>
<feature type="compositionally biased region" description="Basic and acidic residues" evidence="14">
    <location>
        <begin position="746"/>
        <end position="767"/>
    </location>
</feature>
<feature type="compositionally biased region" description="Basic and acidic residues" evidence="14">
    <location>
        <begin position="640"/>
        <end position="658"/>
    </location>
</feature>
<feature type="compositionally biased region" description="Polar residues" evidence="14">
    <location>
        <begin position="948"/>
        <end position="962"/>
    </location>
</feature>
<gene>
    <name evidence="19" type="ORF">LUZ63_003263</name>
</gene>
<dbReference type="SUPFAM" id="SSF52540">
    <property type="entry name" value="P-loop containing nucleoside triphosphate hydrolases"/>
    <property type="match status" value="1"/>
</dbReference>
<feature type="domain" description="WW" evidence="15">
    <location>
        <begin position="60"/>
        <end position="94"/>
    </location>
</feature>
<evidence type="ECO:0000256" key="10">
    <source>
        <dbReference type="ARBA" id="ARBA00022884"/>
    </source>
</evidence>
<keyword evidence="9" id="KW-0067">ATP-binding</keyword>
<dbReference type="InterPro" id="IPR044742">
    <property type="entry name" value="DEAD/DEAH_RhlB"/>
</dbReference>
<evidence type="ECO:0000313" key="19">
    <source>
        <dbReference type="EMBL" id="KAJ1703484.1"/>
    </source>
</evidence>
<dbReference type="SMART" id="SM00456">
    <property type="entry name" value="WW"/>
    <property type="match status" value="1"/>
</dbReference>